<sequence length="523" mass="57659">MQRFWNRFRHDGILEGVKQMGLKQPENYVLAIDQGTSSTRALIFDHTGRKVIEGYKEVPQYYPHPGWVESDANEIWNSVLSVIASALIDASIHPENIEAIGISSQRETTIVWDKTTGEPIYHAIGWQSQQTASLAKELVAAGRAETIKEKTGLVVDAYFSATKVRWVLDHVPGAQERAERGELLFGTVDSWLAWKLSGGNIHVTDYSNASRTMLFNIHTLQWDAEILQWLNIPVAMLPEVKSSSEVYGVTQNFQFYGVEVPIAGIIGDQSAALLGQLALTPGTVKNTYGDGAFVVMNTGHEPQLSKHNLLTTIAYGLDGEITYALEGSILVAGTALAWLHESMQIISNVPESRQAAMASINNDEVYVVPAFNGLGAPYWDPDAKGAVFGLTRGTNRNDFVKATLQSIAYQTRDVLRTMKQDTGIEISELMADGGASRNRYLMQFQADIINTPVRRAADEETTAMGAAIVAGLAVGFWQNLDEVKAIHNDGRLFTPDMPEDRRQQLYAGWQQAVAATRAFKPEN</sequence>
<dbReference type="PIRSF" id="PIRSF000538">
    <property type="entry name" value="GlpK"/>
    <property type="match status" value="1"/>
</dbReference>
<dbReference type="PANTHER" id="PTHR10196:SF69">
    <property type="entry name" value="GLYCEROL KINASE"/>
    <property type="match status" value="1"/>
</dbReference>
<evidence type="ECO:0000256" key="10">
    <source>
        <dbReference type="ARBA" id="ARBA00063665"/>
    </source>
</evidence>
<dbReference type="EMBL" id="AP012167">
    <property type="protein sequence ID" value="BAN05873.1"/>
    <property type="molecule type" value="Genomic_DNA"/>
</dbReference>
<dbReference type="PROSITE" id="PS00933">
    <property type="entry name" value="FGGY_KINASES_1"/>
    <property type="match status" value="1"/>
</dbReference>
<dbReference type="GO" id="GO:0006072">
    <property type="term" value="P:glycerol-3-phosphate metabolic process"/>
    <property type="evidence" value="ECO:0007669"/>
    <property type="project" value="InterPro"/>
</dbReference>
<dbReference type="Pfam" id="PF00370">
    <property type="entry name" value="FGGY_N"/>
    <property type="match status" value="1"/>
</dbReference>
<feature type="binding site" evidence="11">
    <location>
        <position position="36"/>
    </location>
    <ligand>
        <name>sn-glycerol 3-phosphate</name>
        <dbReference type="ChEBI" id="CHEBI:57597"/>
    </ligand>
</feature>
<feature type="binding site" evidence="11">
    <location>
        <position position="158"/>
    </location>
    <ligand>
        <name>glycerol</name>
        <dbReference type="ChEBI" id="CHEBI:17754"/>
    </ligand>
</feature>
<feature type="binding site" evidence="11">
    <location>
        <position position="107"/>
    </location>
    <ligand>
        <name>glycerol</name>
        <dbReference type="ChEBI" id="CHEBI:17754"/>
    </ligand>
</feature>
<evidence type="ECO:0000256" key="4">
    <source>
        <dbReference type="ARBA" id="ARBA00022741"/>
    </source>
</evidence>
<dbReference type="InterPro" id="IPR005999">
    <property type="entry name" value="Glycerol_kin"/>
</dbReference>
<keyword evidence="6 11" id="KW-0319">Glycerol metabolism</keyword>
<evidence type="ECO:0000256" key="6">
    <source>
        <dbReference type="ARBA" id="ARBA00022798"/>
    </source>
</evidence>
<dbReference type="HOGENOM" id="CLU_009281_2_3_9"/>
<dbReference type="GO" id="GO:0004370">
    <property type="term" value="F:glycerol kinase activity"/>
    <property type="evidence" value="ECO:0007669"/>
    <property type="project" value="UniProtKB-UniRule"/>
</dbReference>
<feature type="binding site" evidence="11">
    <location>
        <position position="438"/>
    </location>
    <ligand>
        <name>ADP</name>
        <dbReference type="ChEBI" id="CHEBI:456216"/>
    </ligand>
</feature>
<evidence type="ECO:0000259" key="13">
    <source>
        <dbReference type="Pfam" id="PF00370"/>
    </source>
</evidence>
<feature type="domain" description="Carbohydrate kinase FGGY C-terminal" evidence="14">
    <location>
        <begin position="285"/>
        <end position="473"/>
    </location>
</feature>
<feature type="binding site" evidence="11">
    <location>
        <position position="269"/>
    </location>
    <ligand>
        <name>glycerol</name>
        <dbReference type="ChEBI" id="CHEBI:17754"/>
    </ligand>
</feature>
<organism evidence="15 16">
    <name type="scientific">Levilactobacillus brevis KB290</name>
    <dbReference type="NCBI Taxonomy" id="1001583"/>
    <lineage>
        <taxon>Bacteria</taxon>
        <taxon>Bacillati</taxon>
        <taxon>Bacillota</taxon>
        <taxon>Bacilli</taxon>
        <taxon>Lactobacillales</taxon>
        <taxon>Lactobacillaceae</taxon>
        <taxon>Levilactobacillus</taxon>
    </lineage>
</organism>
<feature type="binding site" evidence="11">
    <location>
        <position position="38"/>
    </location>
    <ligand>
        <name>ATP</name>
        <dbReference type="ChEBI" id="CHEBI:30616"/>
    </ligand>
</feature>
<feature type="binding site" evidence="11">
    <location>
        <position position="333"/>
    </location>
    <ligand>
        <name>ADP</name>
        <dbReference type="ChEBI" id="CHEBI:456216"/>
    </ligand>
</feature>
<dbReference type="CDD" id="cd07786">
    <property type="entry name" value="FGGY_EcGK_like"/>
    <property type="match status" value="1"/>
</dbReference>
<feature type="binding site" evidence="11">
    <location>
        <position position="268"/>
    </location>
    <ligand>
        <name>glycerol</name>
        <dbReference type="ChEBI" id="CHEBI:17754"/>
    </ligand>
</feature>
<dbReference type="HAMAP" id="MF_00186">
    <property type="entry name" value="Glycerol_kin"/>
    <property type="match status" value="1"/>
</dbReference>
<protein>
    <recommendedName>
        <fullName evidence="11">Glycerol kinase</fullName>
        <ecNumber evidence="11">2.7.1.30</ecNumber>
    </recommendedName>
    <alternativeName>
        <fullName evidence="11">ATP:glycerol 3-phosphotransferase</fullName>
    </alternativeName>
    <alternativeName>
        <fullName evidence="11">Glycerokinase</fullName>
        <shortName evidence="11">GK</shortName>
    </alternativeName>
</protein>
<feature type="binding site" evidence="11">
    <location>
        <position position="158"/>
    </location>
    <ligand>
        <name>sn-glycerol 3-phosphate</name>
        <dbReference type="ChEBI" id="CHEBI:57597"/>
    </ligand>
</feature>
<comment type="function">
    <text evidence="9 11">Key enzyme in the regulation of glycerol uptake and metabolism. Catalyzes the phosphorylation of glycerol to yield sn-glycerol 3-phosphate.</text>
</comment>
<feature type="binding site" evidence="11">
    <location>
        <position position="434"/>
    </location>
    <ligand>
        <name>ADP</name>
        <dbReference type="ChEBI" id="CHEBI:456216"/>
    </ligand>
</feature>
<evidence type="ECO:0000256" key="9">
    <source>
        <dbReference type="ARBA" id="ARBA00054633"/>
    </source>
</evidence>
<dbReference type="InterPro" id="IPR018485">
    <property type="entry name" value="FGGY_C"/>
</dbReference>
<comment type="pathway">
    <text evidence="1 11">Polyol metabolism; glycerol degradation via glycerol kinase pathway; sn-glycerol 3-phosphate from glycerol: step 1/1.</text>
</comment>
<evidence type="ECO:0000313" key="15">
    <source>
        <dbReference type="EMBL" id="BAN05873.1"/>
    </source>
</evidence>
<evidence type="ECO:0000256" key="8">
    <source>
        <dbReference type="ARBA" id="ARBA00052101"/>
    </source>
</evidence>
<feature type="binding site" evidence="11">
    <location>
        <position position="333"/>
    </location>
    <ligand>
        <name>ATP</name>
        <dbReference type="ChEBI" id="CHEBI:30616"/>
    </ligand>
</feature>
<comment type="catalytic activity">
    <reaction evidence="8 11">
        <text>glycerol + ATP = sn-glycerol 3-phosphate + ADP + H(+)</text>
        <dbReference type="Rhea" id="RHEA:21644"/>
        <dbReference type="ChEBI" id="CHEBI:15378"/>
        <dbReference type="ChEBI" id="CHEBI:17754"/>
        <dbReference type="ChEBI" id="CHEBI:30616"/>
        <dbReference type="ChEBI" id="CHEBI:57597"/>
        <dbReference type="ChEBI" id="CHEBI:456216"/>
        <dbReference type="EC" id="2.7.1.30"/>
    </reaction>
</comment>
<evidence type="ECO:0000259" key="14">
    <source>
        <dbReference type="Pfam" id="PF02782"/>
    </source>
</evidence>
<dbReference type="KEGG" id="lbk:LVISKB_0238"/>
<dbReference type="SMR" id="M5AAQ8"/>
<dbReference type="GO" id="GO:0019563">
    <property type="term" value="P:glycerol catabolic process"/>
    <property type="evidence" value="ECO:0007669"/>
    <property type="project" value="UniProtKB-UniRule"/>
</dbReference>
<evidence type="ECO:0000313" key="16">
    <source>
        <dbReference type="Proteomes" id="UP000012042"/>
    </source>
</evidence>
<dbReference type="PANTHER" id="PTHR10196">
    <property type="entry name" value="SUGAR KINASE"/>
    <property type="match status" value="1"/>
</dbReference>
<dbReference type="AlphaFoldDB" id="M5AAQ8"/>
<dbReference type="InterPro" id="IPR018484">
    <property type="entry name" value="FGGY_N"/>
</dbReference>
<dbReference type="NCBIfam" id="NF000756">
    <property type="entry name" value="PRK00047.1"/>
    <property type="match status" value="1"/>
</dbReference>
<feature type="domain" description="Carbohydrate kinase FGGY N-terminal" evidence="13">
    <location>
        <begin position="28"/>
        <end position="275"/>
    </location>
</feature>
<evidence type="ECO:0000256" key="2">
    <source>
        <dbReference type="ARBA" id="ARBA00009156"/>
    </source>
</evidence>
<feature type="binding site" evidence="11">
    <location>
        <position position="40"/>
    </location>
    <ligand>
        <name>ADP</name>
        <dbReference type="ChEBI" id="CHEBI:456216"/>
    </ligand>
</feature>
<feature type="binding site" evidence="11">
    <location>
        <position position="107"/>
    </location>
    <ligand>
        <name>sn-glycerol 3-phosphate</name>
        <dbReference type="ChEBI" id="CHEBI:57597"/>
    </ligand>
</feature>
<evidence type="ECO:0000256" key="3">
    <source>
        <dbReference type="ARBA" id="ARBA00022679"/>
    </source>
</evidence>
<dbReference type="Gene3D" id="3.30.420.40">
    <property type="match status" value="2"/>
</dbReference>
<evidence type="ECO:0000256" key="11">
    <source>
        <dbReference type="HAMAP-Rule" id="MF_00186"/>
    </source>
</evidence>
<dbReference type="GO" id="GO:0005829">
    <property type="term" value="C:cytosol"/>
    <property type="evidence" value="ECO:0007669"/>
    <property type="project" value="TreeGrafter"/>
</dbReference>
<accession>M5AAQ8</accession>
<dbReference type="InterPro" id="IPR000577">
    <property type="entry name" value="Carb_kinase_FGGY"/>
</dbReference>
<evidence type="ECO:0000256" key="5">
    <source>
        <dbReference type="ARBA" id="ARBA00022777"/>
    </source>
</evidence>
<evidence type="ECO:0000256" key="7">
    <source>
        <dbReference type="ARBA" id="ARBA00022840"/>
    </source>
</evidence>
<proteinExistence type="inferred from homology"/>
<dbReference type="EC" id="2.7.1.30" evidence="11"/>
<feature type="binding site" evidence="11">
    <location>
        <position position="37"/>
    </location>
    <ligand>
        <name>ATP</name>
        <dbReference type="ChEBI" id="CHEBI:30616"/>
    </ligand>
</feature>
<gene>
    <name evidence="11" type="primary">glpK</name>
    <name evidence="15" type="ORF">LVISKB_0238</name>
</gene>
<comment type="similarity">
    <text evidence="2 11 12">Belongs to the FGGY kinase family.</text>
</comment>
<dbReference type="Proteomes" id="UP000012042">
    <property type="component" value="Chromosome"/>
</dbReference>
<comment type="activity regulation">
    <text evidence="11">Activated by phosphorylation and inhibited by fructose 1,6-bisphosphate (FBP).</text>
</comment>
<comment type="subunit">
    <text evidence="10 11">Homotetramer and homodimer (in equilibrium).</text>
</comment>
<reference evidence="15 16" key="1">
    <citation type="journal article" date="2013" name="PLoS ONE">
        <title>Genomic Analysis by Deep Sequencing of the Probiotic Lactobacillus brevis KB290 Harboring Nine Plasmids Reveals Genomic Stability.</title>
        <authorList>
            <person name="Fukao M."/>
            <person name="Oshima K."/>
            <person name="Morita H."/>
            <person name="Toh H."/>
            <person name="Suda W."/>
            <person name="Kim S.W."/>
            <person name="Suzuki S."/>
            <person name="Yakabe T."/>
            <person name="Hattori M."/>
            <person name="Yajima N."/>
        </authorList>
    </citation>
    <scope>NUCLEOTIDE SEQUENCE [LARGE SCALE GENOMIC DNA]</scope>
    <source>
        <strain evidence="15 16">KB290</strain>
    </source>
</reference>
<dbReference type="NCBIfam" id="TIGR01311">
    <property type="entry name" value="glycerol_kin"/>
    <property type="match status" value="1"/>
</dbReference>
<dbReference type="Pfam" id="PF02782">
    <property type="entry name" value="FGGY_C"/>
    <property type="match status" value="1"/>
</dbReference>
<feature type="binding site" evidence="11">
    <location>
        <position position="36"/>
    </location>
    <ligand>
        <name>ADP</name>
        <dbReference type="ChEBI" id="CHEBI:456216"/>
    </ligand>
</feature>
<name>M5AAQ8_LEVBR</name>
<comment type="caution">
    <text evidence="11">Lacks conserved residue(s) required for the propagation of feature annotation.</text>
</comment>
<dbReference type="InterPro" id="IPR043129">
    <property type="entry name" value="ATPase_NBD"/>
</dbReference>
<dbReference type="FunFam" id="3.30.420.40:FF:000008">
    <property type="entry name" value="Glycerol kinase"/>
    <property type="match status" value="1"/>
</dbReference>
<feature type="binding site" evidence="11">
    <location>
        <position position="36"/>
    </location>
    <ligand>
        <name>ATP</name>
        <dbReference type="ChEBI" id="CHEBI:30616"/>
    </ligand>
</feature>
<dbReference type="UniPathway" id="UPA00618">
    <property type="reaction ID" value="UER00672"/>
</dbReference>
<evidence type="ECO:0000256" key="1">
    <source>
        <dbReference type="ARBA" id="ARBA00005190"/>
    </source>
</evidence>
<keyword evidence="3 11" id="KW-0808">Transferase</keyword>
<dbReference type="FunFam" id="3.30.420.40:FF:000007">
    <property type="entry name" value="Glycerol kinase"/>
    <property type="match status" value="1"/>
</dbReference>
<dbReference type="SUPFAM" id="SSF53067">
    <property type="entry name" value="Actin-like ATPase domain"/>
    <property type="match status" value="2"/>
</dbReference>
<feature type="binding site" evidence="11">
    <location>
        <position position="106"/>
    </location>
    <ligand>
        <name>glycerol</name>
        <dbReference type="ChEBI" id="CHEBI:17754"/>
    </ligand>
</feature>
<evidence type="ECO:0000256" key="12">
    <source>
        <dbReference type="RuleBase" id="RU003733"/>
    </source>
</evidence>
<keyword evidence="5 11" id="KW-0418">Kinase</keyword>
<feature type="binding site" evidence="11">
    <location>
        <position position="434"/>
    </location>
    <ligand>
        <name>ATP</name>
        <dbReference type="ChEBI" id="CHEBI:30616"/>
    </ligand>
</feature>
<dbReference type="InterPro" id="IPR018483">
    <property type="entry name" value="Carb_kinase_FGGY_CS"/>
</dbReference>
<feature type="binding site" evidence="11">
    <location>
        <position position="106"/>
    </location>
    <ligand>
        <name>sn-glycerol 3-phosphate</name>
        <dbReference type="ChEBI" id="CHEBI:57597"/>
    </ligand>
</feature>
<dbReference type="PATRIC" id="fig|1001583.3.peg.233"/>
<feature type="binding site" evidence="11">
    <location>
        <position position="268"/>
    </location>
    <ligand>
        <name>sn-glycerol 3-phosphate</name>
        <dbReference type="ChEBI" id="CHEBI:57597"/>
    </ligand>
</feature>
<keyword evidence="7 11" id="KW-0067">ATP-binding</keyword>
<dbReference type="GO" id="GO:0005524">
    <property type="term" value="F:ATP binding"/>
    <property type="evidence" value="ECO:0007669"/>
    <property type="project" value="UniProtKB-UniRule"/>
</dbReference>
<keyword evidence="4 11" id="KW-0547">Nucleotide-binding</keyword>
<dbReference type="PROSITE" id="PS00445">
    <property type="entry name" value="FGGY_KINASES_2"/>
    <property type="match status" value="1"/>
</dbReference>